<dbReference type="EMBL" id="JAVBVO010000001">
    <property type="protein sequence ID" value="MDZ5757096.1"/>
    <property type="molecule type" value="Genomic_DNA"/>
</dbReference>
<name>A0AAW9JWL8_CARML</name>
<evidence type="ECO:0000256" key="1">
    <source>
        <dbReference type="ARBA" id="ARBA00022737"/>
    </source>
</evidence>
<evidence type="ECO:0000259" key="2">
    <source>
        <dbReference type="PROSITE" id="PS51372"/>
    </source>
</evidence>
<evidence type="ECO:0000313" key="3">
    <source>
        <dbReference type="EMBL" id="MDZ5757096.1"/>
    </source>
</evidence>
<dbReference type="PANTHER" id="PTHR30185:SF15">
    <property type="entry name" value="CRYPTIC BETA-GLUCOSIDE BGL OPERON ANTITERMINATOR"/>
    <property type="match status" value="1"/>
</dbReference>
<gene>
    <name evidence="3" type="ORF">RAK27_00305</name>
</gene>
<dbReference type="SUPFAM" id="SSF50151">
    <property type="entry name" value="SacY-like RNA-binding domain"/>
    <property type="match status" value="1"/>
</dbReference>
<dbReference type="Gene3D" id="1.10.1790.10">
    <property type="entry name" value="PRD domain"/>
    <property type="match status" value="2"/>
</dbReference>
<reference evidence="3" key="1">
    <citation type="submission" date="2023-08" db="EMBL/GenBank/DDBJ databases">
        <title>Genomic characterization of piscicolin 126 produced by Carnobacterium maltaromaticum CM22 strain isolated from salmon (Salmo salar).</title>
        <authorList>
            <person name="Gonzalez-Gragera E."/>
            <person name="Garcia-Lopez J.D."/>
            <person name="Teso-Perez C."/>
            <person name="Gimenez-Hernandez I."/>
            <person name="Peralta-Sanchez J.M."/>
            <person name="Valdivia E."/>
            <person name="Montalban-Lopez M."/>
            <person name="Martin-Platero A.M."/>
            <person name="Banos A."/>
            <person name="Martinez-Bueno M."/>
        </authorList>
    </citation>
    <scope>NUCLEOTIDE SEQUENCE</scope>
    <source>
        <strain evidence="3">CM22</strain>
    </source>
</reference>
<evidence type="ECO:0000313" key="4">
    <source>
        <dbReference type="Proteomes" id="UP001290462"/>
    </source>
</evidence>
<dbReference type="GO" id="GO:0006355">
    <property type="term" value="P:regulation of DNA-templated transcription"/>
    <property type="evidence" value="ECO:0007669"/>
    <property type="project" value="InterPro"/>
</dbReference>
<dbReference type="RefSeq" id="WP_010051107.1">
    <property type="nucleotide sequence ID" value="NZ_CAJGUR010000016.1"/>
</dbReference>
<dbReference type="InterPro" id="IPR004341">
    <property type="entry name" value="CAT_RNA-bd_dom"/>
</dbReference>
<dbReference type="SMART" id="SM01061">
    <property type="entry name" value="CAT_RBD"/>
    <property type="match status" value="1"/>
</dbReference>
<dbReference type="InterPro" id="IPR036634">
    <property type="entry name" value="PRD_sf"/>
</dbReference>
<comment type="caution">
    <text evidence="3">The sequence shown here is derived from an EMBL/GenBank/DDBJ whole genome shotgun (WGS) entry which is preliminary data.</text>
</comment>
<proteinExistence type="predicted"/>
<dbReference type="InterPro" id="IPR011608">
    <property type="entry name" value="PRD"/>
</dbReference>
<protein>
    <submittedName>
        <fullName evidence="3">PRD domain-containing protein</fullName>
    </submittedName>
</protein>
<keyword evidence="1" id="KW-0677">Repeat</keyword>
<dbReference type="SUPFAM" id="SSF63520">
    <property type="entry name" value="PTS-regulatory domain, PRD"/>
    <property type="match status" value="2"/>
</dbReference>
<dbReference type="Proteomes" id="UP001290462">
    <property type="component" value="Unassembled WGS sequence"/>
</dbReference>
<organism evidence="3 4">
    <name type="scientific">Carnobacterium maltaromaticum</name>
    <name type="common">Carnobacterium piscicola</name>
    <dbReference type="NCBI Taxonomy" id="2751"/>
    <lineage>
        <taxon>Bacteria</taxon>
        <taxon>Bacillati</taxon>
        <taxon>Bacillota</taxon>
        <taxon>Bacilli</taxon>
        <taxon>Lactobacillales</taxon>
        <taxon>Carnobacteriaceae</taxon>
        <taxon>Carnobacterium</taxon>
    </lineage>
</organism>
<feature type="domain" description="PRD" evidence="2">
    <location>
        <begin position="63"/>
        <end position="168"/>
    </location>
</feature>
<sequence length="275" mass="31671">MLTVVKSLNNNIILAVNKVGNELVAFGTGIGFKRKKGDQVPMEEVTKVFQSGMNHQASRLLEGLSPELLSVTEKMISLGENKLNLDINSSLLFTLADHLRYAIERKEQKIDIDTPFQWEIPHLYFKEYEIGIESLQLIQIELGIELPTTEASFIALHFVNAQMDNQSMNQTIRMTTLTKDIVKIIQACFNINLDKTTMTYSRFITHLRYFIARQESEKLQSAPMDSTLKTIIQERYSKSYECGLMIKDMLLKVYGWQISEDELVYLVIHIERIIK</sequence>
<accession>A0AAW9JWL8</accession>
<feature type="domain" description="PRD" evidence="2">
    <location>
        <begin position="169"/>
        <end position="275"/>
    </location>
</feature>
<dbReference type="Pfam" id="PF00874">
    <property type="entry name" value="PRD"/>
    <property type="match status" value="2"/>
</dbReference>
<dbReference type="GO" id="GO:0003723">
    <property type="term" value="F:RNA binding"/>
    <property type="evidence" value="ECO:0007669"/>
    <property type="project" value="InterPro"/>
</dbReference>
<dbReference type="PROSITE" id="PS51372">
    <property type="entry name" value="PRD_2"/>
    <property type="match status" value="2"/>
</dbReference>
<dbReference type="Gene3D" id="2.30.24.10">
    <property type="entry name" value="CAT RNA-binding domain"/>
    <property type="match status" value="1"/>
</dbReference>
<dbReference type="PANTHER" id="PTHR30185">
    <property type="entry name" value="CRYPTIC BETA-GLUCOSIDE BGL OPERON ANTITERMINATOR"/>
    <property type="match status" value="1"/>
</dbReference>
<dbReference type="AlphaFoldDB" id="A0AAW9JWL8"/>
<dbReference type="Pfam" id="PF03123">
    <property type="entry name" value="CAT_RBD"/>
    <property type="match status" value="1"/>
</dbReference>
<dbReference type="InterPro" id="IPR036650">
    <property type="entry name" value="CAT_RNA-bd_dom_sf"/>
</dbReference>
<dbReference type="InterPro" id="IPR050661">
    <property type="entry name" value="BglG_antiterminators"/>
</dbReference>